<feature type="transmembrane region" description="Helical" evidence="1">
    <location>
        <begin position="32"/>
        <end position="52"/>
    </location>
</feature>
<keyword evidence="1" id="KW-1133">Transmembrane helix</keyword>
<dbReference type="EMBL" id="JAHBAY010000001">
    <property type="protein sequence ID" value="MBT0767821.1"/>
    <property type="molecule type" value="Genomic_DNA"/>
</dbReference>
<sequence>MGEGIHVIGYTEGSATDLGTLVASGGSDGSEGLLLIVLMLLAGVFVVAVSIVNRFRQPFVVVLEHPFRFLMKTIMVGVMTATVTVTLISIIIATAGSPT</sequence>
<keyword evidence="1" id="KW-0472">Membrane</keyword>
<dbReference type="Proteomes" id="UP001197247">
    <property type="component" value="Unassembled WGS sequence"/>
</dbReference>
<gene>
    <name evidence="2" type="ORF">KIH74_02735</name>
</gene>
<organism evidence="2 3">
    <name type="scientific">Kineosporia corallincola</name>
    <dbReference type="NCBI Taxonomy" id="2835133"/>
    <lineage>
        <taxon>Bacteria</taxon>
        <taxon>Bacillati</taxon>
        <taxon>Actinomycetota</taxon>
        <taxon>Actinomycetes</taxon>
        <taxon>Kineosporiales</taxon>
        <taxon>Kineosporiaceae</taxon>
        <taxon>Kineosporia</taxon>
    </lineage>
</organism>
<keyword evidence="1" id="KW-0812">Transmembrane</keyword>
<evidence type="ECO:0000256" key="1">
    <source>
        <dbReference type="SAM" id="Phobius"/>
    </source>
</evidence>
<keyword evidence="3" id="KW-1185">Reference proteome</keyword>
<evidence type="ECO:0000313" key="2">
    <source>
        <dbReference type="EMBL" id="MBT0767821.1"/>
    </source>
</evidence>
<proteinExistence type="predicted"/>
<accession>A0ABS5T9T4</accession>
<evidence type="ECO:0000313" key="3">
    <source>
        <dbReference type="Proteomes" id="UP001197247"/>
    </source>
</evidence>
<reference evidence="2 3" key="1">
    <citation type="submission" date="2021-05" db="EMBL/GenBank/DDBJ databases">
        <title>Kineosporia and Streptomyces sp. nov. two new marine actinobacteria isolated from Coral.</title>
        <authorList>
            <person name="Buangrab K."/>
            <person name="Sutthacheep M."/>
            <person name="Yeemin T."/>
            <person name="Harunari E."/>
            <person name="Igarashi Y."/>
            <person name="Kanchanasin P."/>
            <person name="Tanasupawat S."/>
            <person name="Phongsopitanun W."/>
        </authorList>
    </citation>
    <scope>NUCLEOTIDE SEQUENCE [LARGE SCALE GENOMIC DNA]</scope>
    <source>
        <strain evidence="2 3">J2-2</strain>
    </source>
</reference>
<dbReference type="RefSeq" id="WP_214154036.1">
    <property type="nucleotide sequence ID" value="NZ_JAHBAY010000001.1"/>
</dbReference>
<name>A0ABS5T9T4_9ACTN</name>
<comment type="caution">
    <text evidence="2">The sequence shown here is derived from an EMBL/GenBank/DDBJ whole genome shotgun (WGS) entry which is preliminary data.</text>
</comment>
<feature type="transmembrane region" description="Helical" evidence="1">
    <location>
        <begin position="73"/>
        <end position="96"/>
    </location>
</feature>
<protein>
    <submittedName>
        <fullName evidence="2">Uncharacterized protein</fullName>
    </submittedName>
</protein>